<dbReference type="PANTHER" id="PTHR43283">
    <property type="entry name" value="BETA-LACTAMASE-RELATED"/>
    <property type="match status" value="1"/>
</dbReference>
<dbReference type="AlphaFoldDB" id="A0A165X054"/>
<gene>
    <name evidence="5" type="ORF">FIBSPDRAFT_1043679</name>
    <name evidence="4" type="ORF">FIBSPDRAFT_1052624</name>
</gene>
<proteinExistence type="inferred from homology"/>
<protein>
    <submittedName>
        <fullName evidence="4">Beta-lactamase/transpeptidase-like protein</fullName>
    </submittedName>
</protein>
<keyword evidence="2" id="KW-0378">Hydrolase</keyword>
<keyword evidence="6" id="KW-1185">Reference proteome</keyword>
<evidence type="ECO:0000256" key="2">
    <source>
        <dbReference type="ARBA" id="ARBA00022801"/>
    </source>
</evidence>
<organism evidence="4 6">
    <name type="scientific">Athelia psychrophila</name>
    <dbReference type="NCBI Taxonomy" id="1759441"/>
    <lineage>
        <taxon>Eukaryota</taxon>
        <taxon>Fungi</taxon>
        <taxon>Dikarya</taxon>
        <taxon>Basidiomycota</taxon>
        <taxon>Agaricomycotina</taxon>
        <taxon>Agaricomycetes</taxon>
        <taxon>Agaricomycetidae</taxon>
        <taxon>Atheliales</taxon>
        <taxon>Atheliaceae</taxon>
        <taxon>Athelia</taxon>
    </lineage>
</organism>
<dbReference type="OrthoDB" id="428260at2759"/>
<dbReference type="Gene3D" id="3.40.710.10">
    <property type="entry name" value="DD-peptidase/beta-lactamase superfamily"/>
    <property type="match status" value="1"/>
</dbReference>
<evidence type="ECO:0000313" key="5">
    <source>
        <dbReference type="EMBL" id="KZP22200.1"/>
    </source>
</evidence>
<dbReference type="EMBL" id="KV417732">
    <property type="protein sequence ID" value="KZP08067.1"/>
    <property type="molecule type" value="Genomic_DNA"/>
</dbReference>
<dbReference type="GO" id="GO:0016787">
    <property type="term" value="F:hydrolase activity"/>
    <property type="evidence" value="ECO:0007669"/>
    <property type="project" value="UniProtKB-KW"/>
</dbReference>
<accession>A0A165X054</accession>
<evidence type="ECO:0000259" key="3">
    <source>
        <dbReference type="Pfam" id="PF00144"/>
    </source>
</evidence>
<feature type="domain" description="Beta-lactamase-related" evidence="3">
    <location>
        <begin position="11"/>
        <end position="376"/>
    </location>
</feature>
<sequence>MPSPTPFQEPFRAAVEDGTIVGVVLAATNKSGTLNYAEAFGKTGASPDADALTVEATFWIASCTKLVTTIATLQCIERGLFALDAPDDIARLLPEYASPELLRGFDEDGQPTTKPAENRITMRQLLTHTSGLAGEFGNPELSAWRAGRKRKGHASETDVVERLQSPLVFEPGEGWDYSTLGMDWVGQIIERANGNVSLERYVQDNICGPLGMHDTTFHLERVAGVAQRLAGMSVRAGENGRLAHMPGHLMHDPAAYGSGGGGLYASAPDFLKVLTSIMRDDGKLLRSESVADMFVPQLSPASKDAWMGKLQVDVVNRIMTGGMKVGTDLSWGLGGMCSLADTEGKRKKGSLAWGGYPNLFWWIDREGGMAGLYASQVIPAGDPQSTALFAEFEAGVYQMAITEGSARDEATPSQV</sequence>
<comment type="similarity">
    <text evidence="1">Belongs to the class-A beta-lactamase family.</text>
</comment>
<evidence type="ECO:0000313" key="4">
    <source>
        <dbReference type="EMBL" id="KZP08067.1"/>
    </source>
</evidence>
<evidence type="ECO:0000256" key="1">
    <source>
        <dbReference type="ARBA" id="ARBA00009009"/>
    </source>
</evidence>
<name>A0A165X054_9AGAM</name>
<dbReference type="InterPro" id="IPR012338">
    <property type="entry name" value="Beta-lactam/transpept-like"/>
</dbReference>
<dbReference type="Pfam" id="PF00144">
    <property type="entry name" value="Beta-lactamase"/>
    <property type="match status" value="1"/>
</dbReference>
<dbReference type="EMBL" id="KV417541">
    <property type="protein sequence ID" value="KZP22200.1"/>
    <property type="molecule type" value="Genomic_DNA"/>
</dbReference>
<dbReference type="Proteomes" id="UP000076532">
    <property type="component" value="Unassembled WGS sequence"/>
</dbReference>
<dbReference type="SUPFAM" id="SSF56601">
    <property type="entry name" value="beta-lactamase/transpeptidase-like"/>
    <property type="match status" value="1"/>
</dbReference>
<dbReference type="PANTHER" id="PTHR43283:SF17">
    <property type="entry name" value="(LOVD), PUTATIVE (AFU_ORTHOLOGUE AFUA_5G00920)-RELATED"/>
    <property type="match status" value="1"/>
</dbReference>
<evidence type="ECO:0000313" key="6">
    <source>
        <dbReference type="Proteomes" id="UP000076532"/>
    </source>
</evidence>
<reference evidence="4 6" key="1">
    <citation type="journal article" date="2016" name="Mol. Biol. Evol.">
        <title>Comparative Genomics of Early-Diverging Mushroom-Forming Fungi Provides Insights into the Origins of Lignocellulose Decay Capabilities.</title>
        <authorList>
            <person name="Nagy L.G."/>
            <person name="Riley R."/>
            <person name="Tritt A."/>
            <person name="Adam C."/>
            <person name="Daum C."/>
            <person name="Floudas D."/>
            <person name="Sun H."/>
            <person name="Yadav J.S."/>
            <person name="Pangilinan J."/>
            <person name="Larsson K.H."/>
            <person name="Matsuura K."/>
            <person name="Barry K."/>
            <person name="Labutti K."/>
            <person name="Kuo R."/>
            <person name="Ohm R.A."/>
            <person name="Bhattacharya S.S."/>
            <person name="Shirouzu T."/>
            <person name="Yoshinaga Y."/>
            <person name="Martin F.M."/>
            <person name="Grigoriev I.V."/>
            <person name="Hibbett D.S."/>
        </authorList>
    </citation>
    <scope>NUCLEOTIDE SEQUENCE [LARGE SCALE GENOMIC DNA]</scope>
    <source>
        <strain evidence="4 6">CBS 109695</strain>
    </source>
</reference>
<dbReference type="STRING" id="436010.A0A165X054"/>
<dbReference type="InterPro" id="IPR001466">
    <property type="entry name" value="Beta-lactam-related"/>
</dbReference>
<dbReference type="InterPro" id="IPR050789">
    <property type="entry name" value="Diverse_Enzym_Activities"/>
</dbReference>